<comment type="caution">
    <text evidence="7">The sequence shown here is derived from an EMBL/GenBank/DDBJ whole genome shotgun (WGS) entry which is preliminary data.</text>
</comment>
<feature type="compositionally biased region" description="Basic and acidic residues" evidence="3">
    <location>
        <begin position="914"/>
        <end position="927"/>
    </location>
</feature>
<dbReference type="Proteomes" id="UP000289340">
    <property type="component" value="Chromosome 7"/>
</dbReference>
<keyword evidence="4" id="KW-1133">Transmembrane helix</keyword>
<feature type="compositionally biased region" description="Polar residues" evidence="3">
    <location>
        <begin position="489"/>
        <end position="502"/>
    </location>
</feature>
<dbReference type="PANTHER" id="PTHR22999">
    <property type="entry name" value="PX SERINE/THREONINE KINASE PXK"/>
    <property type="match status" value="1"/>
</dbReference>
<protein>
    <recommendedName>
        <fullName evidence="9">Sorting nexin-16</fullName>
    </recommendedName>
</protein>
<dbReference type="PANTHER" id="PTHR22999:SF28">
    <property type="entry name" value="PHOX (PX) DOMAIN-CONTAINING PROTEIN"/>
    <property type="match status" value="1"/>
</dbReference>
<dbReference type="Pfam" id="PF00787">
    <property type="entry name" value="PX"/>
    <property type="match status" value="1"/>
</dbReference>
<gene>
    <name evidence="7" type="ORF">D0Y65_016492</name>
</gene>
<evidence type="ECO:0000259" key="6">
    <source>
        <dbReference type="PROSITE" id="PS51207"/>
    </source>
</evidence>
<proteinExistence type="predicted"/>
<dbReference type="GO" id="GO:0016020">
    <property type="term" value="C:membrane"/>
    <property type="evidence" value="ECO:0007669"/>
    <property type="project" value="UniProtKB-ARBA"/>
</dbReference>
<dbReference type="Pfam" id="PF02194">
    <property type="entry name" value="PXA"/>
    <property type="match status" value="1"/>
</dbReference>
<dbReference type="InterPro" id="IPR036871">
    <property type="entry name" value="PX_dom_sf"/>
</dbReference>
<dbReference type="PROSITE" id="PS50195">
    <property type="entry name" value="PX"/>
    <property type="match status" value="1"/>
</dbReference>
<feature type="compositionally biased region" description="Low complexity" evidence="3">
    <location>
        <begin position="525"/>
        <end position="535"/>
    </location>
</feature>
<feature type="region of interest" description="Disordered" evidence="3">
    <location>
        <begin position="623"/>
        <end position="647"/>
    </location>
</feature>
<feature type="region of interest" description="Disordered" evidence="3">
    <location>
        <begin position="569"/>
        <end position="608"/>
    </location>
</feature>
<dbReference type="GO" id="GO:0035091">
    <property type="term" value="F:phosphatidylinositol binding"/>
    <property type="evidence" value="ECO:0007669"/>
    <property type="project" value="InterPro"/>
</dbReference>
<dbReference type="InterPro" id="IPR001683">
    <property type="entry name" value="PX_dom"/>
</dbReference>
<dbReference type="PROSITE" id="PS51207">
    <property type="entry name" value="PXA"/>
    <property type="match status" value="1"/>
</dbReference>
<evidence type="ECO:0008006" key="9">
    <source>
        <dbReference type="Google" id="ProtNLM"/>
    </source>
</evidence>
<dbReference type="SMART" id="SM00312">
    <property type="entry name" value="PX"/>
    <property type="match status" value="1"/>
</dbReference>
<keyword evidence="4" id="KW-0812">Transmembrane</keyword>
<keyword evidence="4" id="KW-0472">Membrane</keyword>
<feature type="compositionally biased region" description="Polar residues" evidence="3">
    <location>
        <begin position="1034"/>
        <end position="1043"/>
    </location>
</feature>
<accession>A0A445JQ70</accession>
<evidence type="ECO:0000313" key="8">
    <source>
        <dbReference type="Proteomes" id="UP000289340"/>
    </source>
</evidence>
<dbReference type="GO" id="GO:0005768">
    <property type="term" value="C:endosome"/>
    <property type="evidence" value="ECO:0007669"/>
    <property type="project" value="UniProtKB-ARBA"/>
</dbReference>
<feature type="region of interest" description="Disordered" evidence="3">
    <location>
        <begin position="335"/>
        <end position="384"/>
    </location>
</feature>
<feature type="compositionally biased region" description="Polar residues" evidence="3">
    <location>
        <begin position="335"/>
        <end position="347"/>
    </location>
</feature>
<feature type="domain" description="PX" evidence="5">
    <location>
        <begin position="689"/>
        <end position="801"/>
    </location>
</feature>
<feature type="compositionally biased region" description="Basic and acidic residues" evidence="3">
    <location>
        <begin position="503"/>
        <end position="519"/>
    </location>
</feature>
<dbReference type="EMBL" id="QZWG01000007">
    <property type="protein sequence ID" value="RZC00675.1"/>
    <property type="molecule type" value="Genomic_DNA"/>
</dbReference>
<evidence type="ECO:0000256" key="3">
    <source>
        <dbReference type="SAM" id="MobiDB-lite"/>
    </source>
</evidence>
<feature type="compositionally biased region" description="Basic and acidic residues" evidence="3">
    <location>
        <begin position="569"/>
        <end position="578"/>
    </location>
</feature>
<feature type="compositionally biased region" description="Polar residues" evidence="3">
    <location>
        <begin position="367"/>
        <end position="382"/>
    </location>
</feature>
<evidence type="ECO:0000259" key="5">
    <source>
        <dbReference type="PROSITE" id="PS50195"/>
    </source>
</evidence>
<feature type="region of interest" description="Disordered" evidence="3">
    <location>
        <begin position="489"/>
        <end position="557"/>
    </location>
</feature>
<dbReference type="SMART" id="SM00313">
    <property type="entry name" value="PXA"/>
    <property type="match status" value="1"/>
</dbReference>
<dbReference type="AlphaFoldDB" id="A0A445JQ70"/>
<feature type="transmembrane region" description="Helical" evidence="4">
    <location>
        <begin position="21"/>
        <end position="38"/>
    </location>
</feature>
<dbReference type="InterPro" id="IPR003114">
    <property type="entry name" value="Phox_assoc"/>
</dbReference>
<comment type="subcellular location">
    <subcellularLocation>
        <location evidence="1">Cytoplasm</location>
    </subcellularLocation>
</comment>
<dbReference type="Gene3D" id="3.30.1520.10">
    <property type="entry name" value="Phox-like domain"/>
    <property type="match status" value="1"/>
</dbReference>
<organism evidence="7 8">
    <name type="scientific">Glycine soja</name>
    <name type="common">Wild soybean</name>
    <dbReference type="NCBI Taxonomy" id="3848"/>
    <lineage>
        <taxon>Eukaryota</taxon>
        <taxon>Viridiplantae</taxon>
        <taxon>Streptophyta</taxon>
        <taxon>Embryophyta</taxon>
        <taxon>Tracheophyta</taxon>
        <taxon>Spermatophyta</taxon>
        <taxon>Magnoliopsida</taxon>
        <taxon>eudicotyledons</taxon>
        <taxon>Gunneridae</taxon>
        <taxon>Pentapetalae</taxon>
        <taxon>rosids</taxon>
        <taxon>fabids</taxon>
        <taxon>Fabales</taxon>
        <taxon>Fabaceae</taxon>
        <taxon>Papilionoideae</taxon>
        <taxon>50 kb inversion clade</taxon>
        <taxon>NPAAA clade</taxon>
        <taxon>indigoferoid/millettioid clade</taxon>
        <taxon>Phaseoleae</taxon>
        <taxon>Glycine</taxon>
        <taxon>Glycine subgen. Soja</taxon>
    </lineage>
</organism>
<feature type="domain" description="PXA" evidence="6">
    <location>
        <begin position="107"/>
        <end position="290"/>
    </location>
</feature>
<keyword evidence="2" id="KW-0963">Cytoplasm</keyword>
<name>A0A445JQ70_GLYSO</name>
<feature type="region of interest" description="Disordered" evidence="3">
    <location>
        <begin position="1014"/>
        <end position="1050"/>
    </location>
</feature>
<sequence>MNMPPKPNQVAVRDLVEEAKKRIVILVVCVVGLSYLMSLTSSSVWVNLPAAASLIIILRYLSLDFEMKRKAAAYNNKAGSTNVQSSKKPVENPKVIAKFEWRTKVNSPVVEDAIDNFTRHLISEWVTDLWYSRLTPDKEGPEELVHIINGVLGEISGRMRNINLIDFLIRDLINLICSHLELFRAAHSKIEKRHTGSLTIESRDMELKNVLAAENKLHPALFSAEAEHKVLQHLMTGLMHVTFKSEDLQCSFFRYTVRELLACAVIQPVLNLANPRFINERIEFVVVNKTKVNKGVAAAQEASHTKADEIQISSDDFFKSSDPSVTGVELVQLRNGQSKNAESSAENNARDNITKDPLLSIDARPSRTWNSMPANSLTNDNLGLQRHRSGGEWGDILDVISHRKTQALAPEHFENMWTKGKNYKKKDGENQSNEHVSQHSQVGKLSMVDHMKEISGPNERDTNSKLMLPPKGRHINSGHNSQFSVENTSIHADKNGSTSVTSYKDDKSVTSYKDDEHSHIYGQMSDSASSTSYSSEDNESSTVTGLDSPVTKVWDGKSNRNQAVSYVHHPLENFDNHSAKKRNKSHSRYPRLSRAQSGSKRSWPGGQKIQTWQEVERTSFLSGDGQDILNSSKSHINSEESSDDADMESLGRLYSGAAASSSAYSISKSESCSLSVGPLKNSSAVDSFYKLRCEVFGANIVKSGSKTFAVYSISVTDVNHNSWSIKRRFRHFEELHRRLKEFAEYNLHLPPKHFLSTGLDVPVIQERCELLDKYLKKLMQLPTVSESIEVWDFLSVDSQTYIFSNSFSIMETLSVGLNSKPFEKTKNTSNFSAPASDPVSFWRENCSAESKEAVLGARNNVVANGMRSKVNSTPLSLPKKSTHEPRKSFDNSSSNTNILARKSVPSPKTVKGRNNSDEVSEVHHDTSDAFPTEWVPPNLSVPILDLVDVIFQVQDGGWIRRKAFWVAKQILQLGMGDAFDDWLIEKIQLLRKGSVVASGVQRVEQILWPDGIFITKHPNRRPPPPTSPSQNSPHGNQPTQVSSPRLDDEQQQEADRRAKFVYELMIDHAPPAIVGLVGRKEYEQCARDLYFFLQSSVILKQLVFDILELLLTSAFPELDNVFKQLHEEKHKFGEFRTE</sequence>
<evidence type="ECO:0000313" key="7">
    <source>
        <dbReference type="EMBL" id="RZC00675.1"/>
    </source>
</evidence>
<evidence type="ECO:0000256" key="4">
    <source>
        <dbReference type="SAM" id="Phobius"/>
    </source>
</evidence>
<feature type="compositionally biased region" description="Basic residues" evidence="3">
    <location>
        <begin position="579"/>
        <end position="591"/>
    </location>
</feature>
<dbReference type="SUPFAM" id="SSF64268">
    <property type="entry name" value="PX domain"/>
    <property type="match status" value="1"/>
</dbReference>
<dbReference type="InterPro" id="IPR013937">
    <property type="entry name" value="Sorting_nexin_C"/>
</dbReference>
<feature type="region of interest" description="Disordered" evidence="3">
    <location>
        <begin position="867"/>
        <end position="929"/>
    </location>
</feature>
<dbReference type="Pfam" id="PF08628">
    <property type="entry name" value="Nexin_C"/>
    <property type="match status" value="1"/>
</dbReference>
<dbReference type="Gramene" id="XM_028382950.1">
    <property type="protein sequence ID" value="XP_028238751.1"/>
    <property type="gene ID" value="LOC114417898"/>
</dbReference>
<dbReference type="InterPro" id="IPR051837">
    <property type="entry name" value="SortingNexin/PXDomain-PKLike"/>
</dbReference>
<reference evidence="7 8" key="1">
    <citation type="submission" date="2018-09" db="EMBL/GenBank/DDBJ databases">
        <title>A high-quality reference genome of wild soybean provides a powerful tool to mine soybean genomes.</title>
        <authorList>
            <person name="Xie M."/>
            <person name="Chung C.Y.L."/>
            <person name="Li M.-W."/>
            <person name="Wong F.-L."/>
            <person name="Chan T.-F."/>
            <person name="Lam H.-M."/>
        </authorList>
    </citation>
    <scope>NUCLEOTIDE SEQUENCE [LARGE SCALE GENOMIC DNA]</scope>
    <source>
        <strain evidence="8">cv. W05</strain>
        <tissue evidence="7">Hypocotyl of etiolated seedlings</tissue>
    </source>
</reference>
<evidence type="ECO:0000256" key="1">
    <source>
        <dbReference type="ARBA" id="ARBA00004496"/>
    </source>
</evidence>
<keyword evidence="8" id="KW-1185">Reference proteome</keyword>
<evidence type="ECO:0000256" key="2">
    <source>
        <dbReference type="ARBA" id="ARBA00022490"/>
    </source>
</evidence>